<protein>
    <submittedName>
        <fullName evidence="1">Uncharacterized protein</fullName>
    </submittedName>
</protein>
<dbReference type="OrthoDB" id="651281at2"/>
<proteinExistence type="predicted"/>
<name>A0A1B8PJI9_MORNO</name>
<evidence type="ECO:0000313" key="1">
    <source>
        <dbReference type="EMBL" id="OBX50590.1"/>
    </source>
</evidence>
<gene>
    <name evidence="1" type="ORF">A9Z60_09135</name>
</gene>
<comment type="caution">
    <text evidence="1">The sequence shown here is derived from an EMBL/GenBank/DDBJ whole genome shotgun (WGS) entry which is preliminary data.</text>
</comment>
<dbReference type="AlphaFoldDB" id="A0A1B8PJI9"/>
<dbReference type="RefSeq" id="WP_066885803.1">
    <property type="nucleotide sequence ID" value="NZ_LZDM01000007.1"/>
</dbReference>
<organism evidence="1 2">
    <name type="scientific">Moraxella nonliquefaciens</name>
    <dbReference type="NCBI Taxonomy" id="478"/>
    <lineage>
        <taxon>Bacteria</taxon>
        <taxon>Pseudomonadati</taxon>
        <taxon>Pseudomonadota</taxon>
        <taxon>Gammaproteobacteria</taxon>
        <taxon>Moraxellales</taxon>
        <taxon>Moraxellaceae</taxon>
        <taxon>Moraxella</taxon>
    </lineage>
</organism>
<accession>A0A1B8PJI9</accession>
<dbReference type="Proteomes" id="UP000092671">
    <property type="component" value="Unassembled WGS sequence"/>
</dbReference>
<reference evidence="1 2" key="1">
    <citation type="submission" date="2016-06" db="EMBL/GenBank/DDBJ databases">
        <title>Draft genome of Moraxella nonliquefaciens CCUG 60284.</title>
        <authorList>
            <person name="Salva-Serra F."/>
            <person name="Engstrom-Jakobsson H."/>
            <person name="Thorell K."/>
            <person name="Gonzales-Siles L."/>
            <person name="Karlsson R."/>
            <person name="Boulund F."/>
            <person name="Engstrand L."/>
            <person name="Kristiansson E."/>
            <person name="Moore E."/>
        </authorList>
    </citation>
    <scope>NUCLEOTIDE SEQUENCE [LARGE SCALE GENOMIC DNA]</scope>
    <source>
        <strain evidence="1 2">CCUG 60284</strain>
    </source>
</reference>
<dbReference type="EMBL" id="LZDN01000013">
    <property type="protein sequence ID" value="OBX50590.1"/>
    <property type="molecule type" value="Genomic_DNA"/>
</dbReference>
<sequence>MSGLSVSSIDASLRFLSYFLEISESSKDNIVRLIHDNMSKNPDMSSQAIKEFAEKAYLYLTYNILSVTIQKISNSIGAKEADEIYEKIVIDKDTPAYLLVRLSIELQFKKNINMPLIKDMNKRFKDNVVCSRLMREFIVHHLYMFPVEYNMKQKIADILDIKMDKQRILENSSRGGQLLDFNQFKA</sequence>
<evidence type="ECO:0000313" key="2">
    <source>
        <dbReference type="Proteomes" id="UP000092671"/>
    </source>
</evidence>